<keyword evidence="2" id="KW-0238">DNA-binding</keyword>
<reference evidence="6" key="1">
    <citation type="journal article" date="2018" name="Sci. Rep.">
        <title>Lignite coal burning seam in the remote Altai Mountains harbors a hydrogen-driven thermophilic microbial community.</title>
        <authorList>
            <person name="Kadnikov V.V."/>
            <person name="Mardanov A.V."/>
            <person name="Ivasenko D.A."/>
            <person name="Antsiferov D.V."/>
            <person name="Beletsky A.V."/>
            <person name="Karnachuk O.V."/>
            <person name="Ravin N.V."/>
        </authorList>
    </citation>
    <scope>NUCLEOTIDE SEQUENCE [LARGE SCALE GENOMIC DNA]</scope>
</reference>
<protein>
    <submittedName>
        <fullName evidence="5">Transcriptional regulator, GntR family</fullName>
    </submittedName>
</protein>
<gene>
    <name evidence="5" type="ORF">BSOLF_0109</name>
</gene>
<dbReference type="InterPro" id="IPR008920">
    <property type="entry name" value="TF_FadR/GntR_C"/>
</dbReference>
<dbReference type="SUPFAM" id="SSF46785">
    <property type="entry name" value="Winged helix' DNA-binding domain"/>
    <property type="match status" value="1"/>
</dbReference>
<evidence type="ECO:0000313" key="6">
    <source>
        <dbReference type="Proteomes" id="UP000244338"/>
    </source>
</evidence>
<dbReference type="SUPFAM" id="SSF48008">
    <property type="entry name" value="GntR ligand-binding domain-like"/>
    <property type="match status" value="1"/>
</dbReference>
<dbReference type="Gene3D" id="1.10.10.10">
    <property type="entry name" value="Winged helix-like DNA-binding domain superfamily/Winged helix DNA-binding domain"/>
    <property type="match status" value="1"/>
</dbReference>
<dbReference type="Proteomes" id="UP000244338">
    <property type="component" value="Unassembled WGS sequence"/>
</dbReference>
<evidence type="ECO:0000259" key="4">
    <source>
        <dbReference type="PROSITE" id="PS50949"/>
    </source>
</evidence>
<dbReference type="Pfam" id="PF07729">
    <property type="entry name" value="FCD"/>
    <property type="match status" value="1"/>
</dbReference>
<dbReference type="InterPro" id="IPR036390">
    <property type="entry name" value="WH_DNA-bd_sf"/>
</dbReference>
<dbReference type="SMART" id="SM00345">
    <property type="entry name" value="HTH_GNTR"/>
    <property type="match status" value="1"/>
</dbReference>
<dbReference type="InterPro" id="IPR036388">
    <property type="entry name" value="WH-like_DNA-bd_sf"/>
</dbReference>
<feature type="domain" description="HTH gntR-type" evidence="4">
    <location>
        <begin position="12"/>
        <end position="79"/>
    </location>
</feature>
<evidence type="ECO:0000313" key="5">
    <source>
        <dbReference type="EMBL" id="PTQ55142.1"/>
    </source>
</evidence>
<sequence length="227" mass="26693">MITVFEYEDTRLPKAEQAYAFIKKQLLSGQWGFGEELSVVEFSNALGFSRRPVLDALKRLEIEQFVEIIPQTGVFVRHYSEEEILDHFRAVLALEGMAAYLAAERRTEEDMRALREANLAMQQVIEGKFEKSDYFSMNQRFHRNVLLAAKSKKLMSLLVPQWDLNDFFLIQLDFFNTDFRSTIEEHKHIIHAIEQQQSGHARQEMEEHFHRFIQVVERSLLRLTGKP</sequence>
<dbReference type="GO" id="GO:0003700">
    <property type="term" value="F:DNA-binding transcription factor activity"/>
    <property type="evidence" value="ECO:0007669"/>
    <property type="project" value="InterPro"/>
</dbReference>
<evidence type="ECO:0000256" key="3">
    <source>
        <dbReference type="ARBA" id="ARBA00023163"/>
    </source>
</evidence>
<keyword evidence="3" id="KW-0804">Transcription</keyword>
<dbReference type="Pfam" id="PF00392">
    <property type="entry name" value="GntR"/>
    <property type="match status" value="1"/>
</dbReference>
<dbReference type="EMBL" id="PEBX01000182">
    <property type="protein sequence ID" value="PTQ55142.1"/>
    <property type="molecule type" value="Genomic_DNA"/>
</dbReference>
<proteinExistence type="predicted"/>
<keyword evidence="1" id="KW-0805">Transcription regulation</keyword>
<name>A0A2R6XXL3_9BACL</name>
<dbReference type="GO" id="GO:0003677">
    <property type="term" value="F:DNA binding"/>
    <property type="evidence" value="ECO:0007669"/>
    <property type="project" value="UniProtKB-KW"/>
</dbReference>
<dbReference type="PANTHER" id="PTHR43537:SF24">
    <property type="entry name" value="GLUCONATE OPERON TRANSCRIPTIONAL REPRESSOR"/>
    <property type="match status" value="1"/>
</dbReference>
<dbReference type="PROSITE" id="PS50949">
    <property type="entry name" value="HTH_GNTR"/>
    <property type="match status" value="1"/>
</dbReference>
<comment type="caution">
    <text evidence="5">The sequence shown here is derived from an EMBL/GenBank/DDBJ whole genome shotgun (WGS) entry which is preliminary data.</text>
</comment>
<dbReference type="InterPro" id="IPR011711">
    <property type="entry name" value="GntR_C"/>
</dbReference>
<evidence type="ECO:0000256" key="2">
    <source>
        <dbReference type="ARBA" id="ARBA00023125"/>
    </source>
</evidence>
<dbReference type="PANTHER" id="PTHR43537">
    <property type="entry name" value="TRANSCRIPTIONAL REGULATOR, GNTR FAMILY"/>
    <property type="match status" value="1"/>
</dbReference>
<organism evidence="5 6">
    <name type="scientific">Candidatus Carbonibacillus altaicus</name>
    <dbReference type="NCBI Taxonomy" id="2163959"/>
    <lineage>
        <taxon>Bacteria</taxon>
        <taxon>Bacillati</taxon>
        <taxon>Bacillota</taxon>
        <taxon>Bacilli</taxon>
        <taxon>Bacillales</taxon>
        <taxon>Candidatus Carbonibacillus</taxon>
    </lineage>
</organism>
<dbReference type="AlphaFoldDB" id="A0A2R6XXL3"/>
<dbReference type="Gene3D" id="1.20.120.530">
    <property type="entry name" value="GntR ligand-binding domain-like"/>
    <property type="match status" value="1"/>
</dbReference>
<accession>A0A2R6XXL3</accession>
<dbReference type="SMART" id="SM00895">
    <property type="entry name" value="FCD"/>
    <property type="match status" value="1"/>
</dbReference>
<dbReference type="InterPro" id="IPR000524">
    <property type="entry name" value="Tscrpt_reg_HTH_GntR"/>
</dbReference>
<evidence type="ECO:0000256" key="1">
    <source>
        <dbReference type="ARBA" id="ARBA00023015"/>
    </source>
</evidence>